<reference evidence="3 4" key="1">
    <citation type="journal article" date="2012" name="Science">
        <title>Ecological populations of bacteria act as socially cohesive units of antibiotic production and resistance.</title>
        <authorList>
            <person name="Cordero O.X."/>
            <person name="Wildschutte H."/>
            <person name="Kirkup B."/>
            <person name="Proehl S."/>
            <person name="Ngo L."/>
            <person name="Hussain F."/>
            <person name="Le Roux F."/>
            <person name="Mincer T."/>
            <person name="Polz M.F."/>
        </authorList>
    </citation>
    <scope>NUCLEOTIDE SEQUENCE [LARGE SCALE GENOMIC DNA]</scope>
    <source>
        <strain evidence="3 4">FF-238</strain>
    </source>
</reference>
<feature type="domain" description="Prepilin type IV endopeptidase peptidase" evidence="2">
    <location>
        <begin position="11"/>
        <end position="108"/>
    </location>
</feature>
<evidence type="ECO:0000313" key="3">
    <source>
        <dbReference type="EMBL" id="OEE79566.1"/>
    </source>
</evidence>
<feature type="transmembrane region" description="Helical" evidence="1">
    <location>
        <begin position="56"/>
        <end position="76"/>
    </location>
</feature>
<dbReference type="Gene3D" id="1.20.120.1220">
    <property type="match status" value="1"/>
</dbReference>
<keyword evidence="1" id="KW-0472">Membrane</keyword>
<dbReference type="InterPro" id="IPR000045">
    <property type="entry name" value="Prepilin_IV_endopep_pep"/>
</dbReference>
<dbReference type="Pfam" id="PF01478">
    <property type="entry name" value="Peptidase_A24"/>
    <property type="match status" value="1"/>
</dbReference>
<evidence type="ECO:0000313" key="4">
    <source>
        <dbReference type="Proteomes" id="UP000094165"/>
    </source>
</evidence>
<evidence type="ECO:0000259" key="2">
    <source>
        <dbReference type="Pfam" id="PF01478"/>
    </source>
</evidence>
<dbReference type="GO" id="GO:0016020">
    <property type="term" value="C:membrane"/>
    <property type="evidence" value="ECO:0007669"/>
    <property type="project" value="InterPro"/>
</dbReference>
<accession>A0A1E5D7E6</accession>
<feature type="transmembrane region" description="Helical" evidence="1">
    <location>
        <begin position="6"/>
        <end position="26"/>
    </location>
</feature>
<evidence type="ECO:0000256" key="1">
    <source>
        <dbReference type="SAM" id="Phobius"/>
    </source>
</evidence>
<dbReference type="GO" id="GO:0004190">
    <property type="term" value="F:aspartic-type endopeptidase activity"/>
    <property type="evidence" value="ECO:0007669"/>
    <property type="project" value="InterPro"/>
</dbReference>
<proteinExistence type="predicted"/>
<dbReference type="EMBL" id="AJYW02000021">
    <property type="protein sequence ID" value="OEE79566.1"/>
    <property type="molecule type" value="Genomic_DNA"/>
</dbReference>
<sequence>MSKFNIFLSLVVFANFLAIFYVDVIYRVVKHRLIFVTLLLCTVSCIINSANIFNQLFTAFFVFSIFFLLWLMNVLGGSDVKLIGSVFIGIKPEYSQITLLVIGLFGGVQIILMWVYGTIRRRSAFKHGVPYTIPIGISGWIFFTLSLC</sequence>
<keyword evidence="4" id="KW-1185">Reference proteome</keyword>
<dbReference type="RefSeq" id="WP_040887273.1">
    <property type="nucleotide sequence ID" value="NZ_AJYW02000021.1"/>
</dbReference>
<protein>
    <submittedName>
        <fullName evidence="3">Peptidase A24</fullName>
    </submittedName>
</protein>
<dbReference type="Proteomes" id="UP000094165">
    <property type="component" value="Unassembled WGS sequence"/>
</dbReference>
<feature type="transmembrane region" description="Helical" evidence="1">
    <location>
        <begin position="33"/>
        <end position="50"/>
    </location>
</feature>
<feature type="transmembrane region" description="Helical" evidence="1">
    <location>
        <begin position="97"/>
        <end position="116"/>
    </location>
</feature>
<organism evidence="3 4">
    <name type="scientific">Vibrio genomosp. F6 str. FF-238</name>
    <dbReference type="NCBI Taxonomy" id="1191298"/>
    <lineage>
        <taxon>Bacteria</taxon>
        <taxon>Pseudomonadati</taxon>
        <taxon>Pseudomonadota</taxon>
        <taxon>Gammaproteobacteria</taxon>
        <taxon>Vibrionales</taxon>
        <taxon>Vibrionaceae</taxon>
        <taxon>Vibrio</taxon>
    </lineage>
</organism>
<keyword evidence="1" id="KW-0812">Transmembrane</keyword>
<name>A0A1E5D7E6_9VIBR</name>
<gene>
    <name evidence="3" type="ORF">A130_10985</name>
</gene>
<dbReference type="AlphaFoldDB" id="A0A1E5D7E6"/>
<feature type="transmembrane region" description="Helical" evidence="1">
    <location>
        <begin position="128"/>
        <end position="147"/>
    </location>
</feature>
<comment type="caution">
    <text evidence="3">The sequence shown here is derived from an EMBL/GenBank/DDBJ whole genome shotgun (WGS) entry which is preliminary data.</text>
</comment>
<keyword evidence="1" id="KW-1133">Transmembrane helix</keyword>